<proteinExistence type="inferred from homology"/>
<comment type="similarity">
    <text evidence="1">Belongs to the thioesterase family.</text>
</comment>
<protein>
    <submittedName>
        <fullName evidence="3">Thioesterase</fullName>
    </submittedName>
</protein>
<dbReference type="PANTHER" id="PTHR11487:SF0">
    <property type="entry name" value="S-ACYL FATTY ACID SYNTHASE THIOESTERASE, MEDIUM CHAIN"/>
    <property type="match status" value="1"/>
</dbReference>
<evidence type="ECO:0000256" key="1">
    <source>
        <dbReference type="ARBA" id="ARBA00007169"/>
    </source>
</evidence>
<dbReference type="AlphaFoldDB" id="A0A0C2CV09"/>
<dbReference type="Proteomes" id="UP000031599">
    <property type="component" value="Unassembled WGS sequence"/>
</dbReference>
<gene>
    <name evidence="3" type="ORF">DB30_02634</name>
</gene>
<dbReference type="PANTHER" id="PTHR11487">
    <property type="entry name" value="THIOESTERASE"/>
    <property type="match status" value="1"/>
</dbReference>
<dbReference type="Gene3D" id="3.40.50.1820">
    <property type="entry name" value="alpha/beta hydrolase"/>
    <property type="match status" value="1"/>
</dbReference>
<accession>A0A0C2CV09</accession>
<reference evidence="3 4" key="1">
    <citation type="submission" date="2014-12" db="EMBL/GenBank/DDBJ databases">
        <title>Genome assembly of Enhygromyxa salina DSM 15201.</title>
        <authorList>
            <person name="Sharma G."/>
            <person name="Subramanian S."/>
        </authorList>
    </citation>
    <scope>NUCLEOTIDE SEQUENCE [LARGE SCALE GENOMIC DNA]</scope>
    <source>
        <strain evidence="3 4">DSM 15201</strain>
    </source>
</reference>
<evidence type="ECO:0000259" key="2">
    <source>
        <dbReference type="Pfam" id="PF00975"/>
    </source>
</evidence>
<feature type="domain" description="Thioesterase" evidence="2">
    <location>
        <begin position="2"/>
        <end position="225"/>
    </location>
</feature>
<dbReference type="InterPro" id="IPR001031">
    <property type="entry name" value="Thioesterase"/>
</dbReference>
<evidence type="ECO:0000313" key="3">
    <source>
        <dbReference type="EMBL" id="KIG11692.1"/>
    </source>
</evidence>
<comment type="caution">
    <text evidence="3">The sequence shown here is derived from an EMBL/GenBank/DDBJ whole genome shotgun (WGS) entry which is preliminary data.</text>
</comment>
<dbReference type="EMBL" id="JMCC02000199">
    <property type="protein sequence ID" value="KIG11692.1"/>
    <property type="molecule type" value="Genomic_DNA"/>
</dbReference>
<dbReference type="Pfam" id="PF00975">
    <property type="entry name" value="Thioesterase"/>
    <property type="match status" value="1"/>
</dbReference>
<dbReference type="InterPro" id="IPR012223">
    <property type="entry name" value="TEII"/>
</dbReference>
<name>A0A0C2CV09_9BACT</name>
<organism evidence="3 4">
    <name type="scientific">Enhygromyxa salina</name>
    <dbReference type="NCBI Taxonomy" id="215803"/>
    <lineage>
        <taxon>Bacteria</taxon>
        <taxon>Pseudomonadati</taxon>
        <taxon>Myxococcota</taxon>
        <taxon>Polyangia</taxon>
        <taxon>Nannocystales</taxon>
        <taxon>Nannocystaceae</taxon>
        <taxon>Enhygromyxa</taxon>
    </lineage>
</organism>
<sequence length="243" mass="26647">MRLFCIPFAGGAASVFRTWGDALPADIEVCAVQLPGRERRLREPLYQAMQPLARALVDAVGPSLDRPFAIFGHSLGACVGFELARQLRRLYGREPEHMFASARRAPHIRDPAPLHELPEPELIAALRRMGGTPESVLRDPEFVRIFMPILRADLAVAETYLCPSGPPLRCPLTMLRADADPMVSKLEALGWREHTSGPFTMRTLSAGHLFLASHQTQILDLIAASLSTSTSPSTSFDRAPSNG</sequence>
<dbReference type="SUPFAM" id="SSF53474">
    <property type="entry name" value="alpha/beta-Hydrolases"/>
    <property type="match status" value="1"/>
</dbReference>
<dbReference type="GO" id="GO:0008610">
    <property type="term" value="P:lipid biosynthetic process"/>
    <property type="evidence" value="ECO:0007669"/>
    <property type="project" value="TreeGrafter"/>
</dbReference>
<dbReference type="InterPro" id="IPR029058">
    <property type="entry name" value="AB_hydrolase_fold"/>
</dbReference>
<evidence type="ECO:0000313" key="4">
    <source>
        <dbReference type="Proteomes" id="UP000031599"/>
    </source>
</evidence>